<dbReference type="AlphaFoldDB" id="A0A975GHU6"/>
<dbReference type="KEGG" id="dli:dnl_40830"/>
<evidence type="ECO:0000256" key="3">
    <source>
        <dbReference type="ARBA" id="ARBA00023004"/>
    </source>
</evidence>
<evidence type="ECO:0000256" key="1">
    <source>
        <dbReference type="ARBA" id="ARBA00022714"/>
    </source>
</evidence>
<dbReference type="Proteomes" id="UP000663720">
    <property type="component" value="Chromosome"/>
</dbReference>
<dbReference type="GO" id="GO:0051537">
    <property type="term" value="F:2 iron, 2 sulfur cluster binding"/>
    <property type="evidence" value="ECO:0007669"/>
    <property type="project" value="UniProtKB-KW"/>
</dbReference>
<evidence type="ECO:0000256" key="2">
    <source>
        <dbReference type="ARBA" id="ARBA00022723"/>
    </source>
</evidence>
<keyword evidence="4" id="KW-0411">Iron-sulfur</keyword>
<dbReference type="PROSITE" id="PS51296">
    <property type="entry name" value="RIESKE"/>
    <property type="match status" value="1"/>
</dbReference>
<dbReference type="Gene3D" id="2.102.10.10">
    <property type="entry name" value="Rieske [2Fe-2S] iron-sulphur domain"/>
    <property type="match status" value="1"/>
</dbReference>
<gene>
    <name evidence="6" type="ORF">dnl_40830</name>
</gene>
<organism evidence="6 7">
    <name type="scientific">Desulfonema limicola</name>
    <dbReference type="NCBI Taxonomy" id="45656"/>
    <lineage>
        <taxon>Bacteria</taxon>
        <taxon>Pseudomonadati</taxon>
        <taxon>Thermodesulfobacteriota</taxon>
        <taxon>Desulfobacteria</taxon>
        <taxon>Desulfobacterales</taxon>
        <taxon>Desulfococcaceae</taxon>
        <taxon>Desulfonema</taxon>
    </lineage>
</organism>
<evidence type="ECO:0000259" key="5">
    <source>
        <dbReference type="PROSITE" id="PS51296"/>
    </source>
</evidence>
<keyword evidence="3" id="KW-0408">Iron</keyword>
<dbReference type="SUPFAM" id="SSF50022">
    <property type="entry name" value="ISP domain"/>
    <property type="match status" value="1"/>
</dbReference>
<keyword evidence="1" id="KW-0001">2Fe-2S</keyword>
<evidence type="ECO:0000256" key="4">
    <source>
        <dbReference type="ARBA" id="ARBA00023014"/>
    </source>
</evidence>
<dbReference type="GO" id="GO:0046872">
    <property type="term" value="F:metal ion binding"/>
    <property type="evidence" value="ECO:0007669"/>
    <property type="project" value="UniProtKB-KW"/>
</dbReference>
<name>A0A975GHU6_9BACT</name>
<protein>
    <submittedName>
        <fullName evidence="6">Rieske [2Fe-2S] domain-containing protein</fullName>
    </submittedName>
</protein>
<reference evidence="6" key="1">
    <citation type="journal article" date="2021" name="Microb. Physiol.">
        <title>Proteogenomic Insights into the Physiology of Marine, Sulfate-Reducing, Filamentous Desulfonema limicola and Desulfonema magnum.</title>
        <authorList>
            <person name="Schnaars V."/>
            <person name="Wohlbrand L."/>
            <person name="Scheve S."/>
            <person name="Hinrichs C."/>
            <person name="Reinhardt R."/>
            <person name="Rabus R."/>
        </authorList>
    </citation>
    <scope>NUCLEOTIDE SEQUENCE</scope>
    <source>
        <strain evidence="6">5ac10</strain>
    </source>
</reference>
<sequence length="132" mass="14697">MKFIKRLFGICETQVPSKKEAWTYGNREIKIDLKQTQELAKPGGAVRLEGKGMPERVLVVHGSDGNFHAFLNKCTHMGRRIDPMPGKETIECCSVSKSRFNYSGDRISGAASDSLPVFQVVLEDDKLIIKLG</sequence>
<evidence type="ECO:0000313" key="6">
    <source>
        <dbReference type="EMBL" id="QTA81734.1"/>
    </source>
</evidence>
<dbReference type="EMBL" id="CP061799">
    <property type="protein sequence ID" value="QTA81734.1"/>
    <property type="molecule type" value="Genomic_DNA"/>
</dbReference>
<keyword evidence="2" id="KW-0479">Metal-binding</keyword>
<dbReference type="InterPro" id="IPR036922">
    <property type="entry name" value="Rieske_2Fe-2S_sf"/>
</dbReference>
<keyword evidence="7" id="KW-1185">Reference proteome</keyword>
<dbReference type="InterPro" id="IPR017941">
    <property type="entry name" value="Rieske_2Fe-2S"/>
</dbReference>
<feature type="domain" description="Rieske" evidence="5">
    <location>
        <begin position="55"/>
        <end position="129"/>
    </location>
</feature>
<dbReference type="RefSeq" id="WP_207687739.1">
    <property type="nucleotide sequence ID" value="NZ_CP061799.1"/>
</dbReference>
<proteinExistence type="predicted"/>
<evidence type="ECO:0000313" key="7">
    <source>
        <dbReference type="Proteomes" id="UP000663720"/>
    </source>
</evidence>
<dbReference type="Pfam" id="PF00355">
    <property type="entry name" value="Rieske"/>
    <property type="match status" value="1"/>
</dbReference>
<accession>A0A975GHU6</accession>